<dbReference type="RefSeq" id="XP_016988738.1">
    <property type="nucleotide sequence ID" value="XM_017133249.1"/>
</dbReference>
<dbReference type="PROSITE" id="PS50157">
    <property type="entry name" value="ZINC_FINGER_C2H2_2"/>
    <property type="match status" value="2"/>
</dbReference>
<dbReference type="EnsemblMetazoa" id="XM_017133249.2">
    <property type="protein sequence ID" value="XP_016988738.1"/>
    <property type="gene ID" value="LOC108051229"/>
</dbReference>
<feature type="compositionally biased region" description="Basic and acidic residues" evidence="2">
    <location>
        <begin position="395"/>
        <end position="419"/>
    </location>
</feature>
<accession>A0A6P4FMM8</accession>
<feature type="region of interest" description="Disordered" evidence="2">
    <location>
        <begin position="80"/>
        <end position="100"/>
    </location>
</feature>
<evidence type="ECO:0000313" key="5">
    <source>
        <dbReference type="Proteomes" id="UP001652680"/>
    </source>
</evidence>
<dbReference type="AlphaFoldDB" id="A0A6P4FMM8"/>
<feature type="region of interest" description="Disordered" evidence="2">
    <location>
        <begin position="329"/>
        <end position="423"/>
    </location>
</feature>
<feature type="compositionally biased region" description="Basic and acidic residues" evidence="2">
    <location>
        <begin position="133"/>
        <end position="146"/>
    </location>
</feature>
<feature type="compositionally biased region" description="Polar residues" evidence="2">
    <location>
        <begin position="379"/>
        <end position="394"/>
    </location>
</feature>
<keyword evidence="1" id="KW-0862">Zinc</keyword>
<dbReference type="Pfam" id="PF12874">
    <property type="entry name" value="zf-met"/>
    <property type="match status" value="1"/>
</dbReference>
<feature type="region of interest" description="Disordered" evidence="2">
    <location>
        <begin position="231"/>
        <end position="275"/>
    </location>
</feature>
<evidence type="ECO:0000313" key="4">
    <source>
        <dbReference type="EnsemblMetazoa" id="XP_016988738.1"/>
    </source>
</evidence>
<dbReference type="Proteomes" id="UP001652680">
    <property type="component" value="Unassembled WGS sequence"/>
</dbReference>
<dbReference type="Pfam" id="PF00096">
    <property type="entry name" value="zf-C2H2"/>
    <property type="match status" value="1"/>
</dbReference>
<feature type="domain" description="C2H2-type" evidence="3">
    <location>
        <begin position="757"/>
        <end position="779"/>
    </location>
</feature>
<feature type="compositionally biased region" description="Polar residues" evidence="2">
    <location>
        <begin position="456"/>
        <end position="466"/>
    </location>
</feature>
<feature type="domain" description="C2H2-type" evidence="3">
    <location>
        <begin position="783"/>
        <end position="807"/>
    </location>
</feature>
<dbReference type="InterPro" id="IPR036236">
    <property type="entry name" value="Znf_C2H2_sf"/>
</dbReference>
<keyword evidence="1" id="KW-0863">Zinc-finger</keyword>
<protein>
    <submittedName>
        <fullName evidence="6">Protein teflon isoform X1</fullName>
    </submittedName>
</protein>
<evidence type="ECO:0000259" key="3">
    <source>
        <dbReference type="PROSITE" id="PS50157"/>
    </source>
</evidence>
<evidence type="ECO:0000256" key="2">
    <source>
        <dbReference type="SAM" id="MobiDB-lite"/>
    </source>
</evidence>
<organism evidence="6">
    <name type="scientific">Drosophila rhopaloa</name>
    <name type="common">Fruit fly</name>
    <dbReference type="NCBI Taxonomy" id="1041015"/>
    <lineage>
        <taxon>Eukaryota</taxon>
        <taxon>Metazoa</taxon>
        <taxon>Ecdysozoa</taxon>
        <taxon>Arthropoda</taxon>
        <taxon>Hexapoda</taxon>
        <taxon>Insecta</taxon>
        <taxon>Pterygota</taxon>
        <taxon>Neoptera</taxon>
        <taxon>Endopterygota</taxon>
        <taxon>Diptera</taxon>
        <taxon>Brachycera</taxon>
        <taxon>Muscomorpha</taxon>
        <taxon>Ephydroidea</taxon>
        <taxon>Drosophilidae</taxon>
        <taxon>Drosophila</taxon>
        <taxon>Sophophora</taxon>
    </lineage>
</organism>
<evidence type="ECO:0000313" key="6">
    <source>
        <dbReference type="RefSeq" id="XP_016988738.1"/>
    </source>
</evidence>
<keyword evidence="5" id="KW-1185">Reference proteome</keyword>
<evidence type="ECO:0000256" key="1">
    <source>
        <dbReference type="PROSITE-ProRule" id="PRU00042"/>
    </source>
</evidence>
<reference evidence="6" key="2">
    <citation type="submission" date="2025-04" db="UniProtKB">
        <authorList>
            <consortium name="RefSeq"/>
        </authorList>
    </citation>
    <scope>IDENTIFICATION</scope>
</reference>
<reference evidence="4" key="3">
    <citation type="submission" date="2025-05" db="UniProtKB">
        <authorList>
            <consortium name="EnsemblMetazoa"/>
        </authorList>
    </citation>
    <scope>IDENTIFICATION</scope>
</reference>
<feature type="compositionally biased region" description="Low complexity" evidence="2">
    <location>
        <begin position="530"/>
        <end position="539"/>
    </location>
</feature>
<dbReference type="GeneID" id="108051229"/>
<gene>
    <name evidence="6" type="primary">LOC108051229</name>
    <name evidence="4" type="synonym">108051229</name>
</gene>
<dbReference type="SUPFAM" id="SSF57667">
    <property type="entry name" value="beta-beta-alpha zinc fingers"/>
    <property type="match status" value="1"/>
</dbReference>
<reference evidence="5" key="1">
    <citation type="journal article" date="2021" name="Elife">
        <title>Highly contiguous assemblies of 101 drosophilid genomes.</title>
        <authorList>
            <person name="Kim B.Y."/>
            <person name="Wang J.R."/>
            <person name="Miller D.E."/>
            <person name="Barmina O."/>
            <person name="Delaney E."/>
            <person name="Thompson A."/>
            <person name="Comeault A.A."/>
            <person name="Peede D."/>
            <person name="D'Agostino E.R."/>
            <person name="Pelaez J."/>
            <person name="Aguilar J.M."/>
            <person name="Haji D."/>
            <person name="Matsunaga T."/>
            <person name="Armstrong E.E."/>
            <person name="Zych M."/>
            <person name="Ogawa Y."/>
            <person name="Stamenkovic-Radak M."/>
            <person name="Jelic M."/>
            <person name="Veselinovic M.S."/>
            <person name="Tanaskovic M."/>
            <person name="Eric P."/>
            <person name="Gao J.J."/>
            <person name="Katoh T.K."/>
            <person name="Toda M.J."/>
            <person name="Watabe H."/>
            <person name="Watada M."/>
            <person name="Davis J.S."/>
            <person name="Moyle L.C."/>
            <person name="Manoli G."/>
            <person name="Bertolini E."/>
            <person name="Kostal V."/>
            <person name="Hawley R.S."/>
            <person name="Takahashi A."/>
            <person name="Jones C.D."/>
            <person name="Price D.K."/>
            <person name="Whiteman N."/>
            <person name="Kopp A."/>
            <person name="Matute D.R."/>
            <person name="Petrov D.A."/>
        </authorList>
    </citation>
    <scope>NUCLEOTIDE SEQUENCE [LARGE SCALE GENOMIC DNA]</scope>
</reference>
<feature type="compositionally biased region" description="Basic and acidic residues" evidence="2">
    <location>
        <begin position="365"/>
        <end position="378"/>
    </location>
</feature>
<dbReference type="PROSITE" id="PS00028">
    <property type="entry name" value="ZINC_FINGER_C2H2_1"/>
    <property type="match status" value="3"/>
</dbReference>
<feature type="compositionally biased region" description="Low complexity" evidence="2">
    <location>
        <begin position="238"/>
        <end position="247"/>
    </location>
</feature>
<keyword evidence="1" id="KW-0479">Metal-binding</keyword>
<sequence>MSSFMDMLTGSRSVDLKKCGDVVVSPSDNMVAVYCHFCRDIFTNLREFLRHLQWAHVDVLHFTKEQNGYCVEELLSEEEDAQSAGSRNTSGGDSGVQAESEELEGIKNAGNKAHSSQKTLGLKDKVEDIVAKEGHSQQKDIIESKPENQGFKGPRNKTANEGKTLKICELKSHSIARNSRKRMSSVKNRILQAIENDVNTKILMKPTGTNCSLLITEPLEEGNIQPLNFNTPIKPAPSSSNLSVRKSSLTKARMETDPSQVSHLNSKAKPNSTSQQVKVYSVSSMVKEICQFSKPSRPSVERAKRISSPLQIRHVDFLPKLDLKPKSLTKTSEAIESKESHLPNKKPTSDSLVKPLQTKNPLLKRGLEEIGSTRDDNQPKNLSLSVPNLNTNSNKEQKLSDNDNKKQTKPSRPSDERTKRISSPLQIRHVDFLPKLDLKLKSLTKASEAIECKESPLSNKKPTSDSLLKPLQTKNPLLKRATEEIGSPQDDNEPKNLSVPNLNTNSNKEQKLSGNDNKKHFKLETKNSDNLDLESNNLETSTSKGSKIDQTKINLVKKKQTTNQTIYQKLFKGNTKYDKLEPESIDTGRKMLQAKKQKENLIGIKNEQTSNNTNLRSNKKSGPLLDNATLLKNVGLPAIQNASFEDKIMLDELVQLREKAAQFSKIYMKHDSIWNYRTKTPSATSEYLSLLISALTSEVNLVMGCNMTESELKRIINLISAWYQNMINLKIFKKVALSLTDQHHLNLFAFLPVSAAYFCESCEKIFAFEDSYKKHLVSHEVGYRCTLCNRIFKYQGFYENHLRTVHS</sequence>
<feature type="compositionally biased region" description="Basic and acidic residues" evidence="2">
    <location>
        <begin position="333"/>
        <end position="342"/>
    </location>
</feature>
<dbReference type="GO" id="GO:0008270">
    <property type="term" value="F:zinc ion binding"/>
    <property type="evidence" value="ECO:0007669"/>
    <property type="project" value="UniProtKB-KW"/>
</dbReference>
<feature type="region of interest" description="Disordered" evidence="2">
    <location>
        <begin position="451"/>
        <end position="545"/>
    </location>
</feature>
<dbReference type="InterPro" id="IPR013087">
    <property type="entry name" value="Znf_C2H2_type"/>
</dbReference>
<proteinExistence type="predicted"/>
<name>A0A6P4FMM8_DRORH</name>
<feature type="compositionally biased region" description="Polar residues" evidence="2">
    <location>
        <begin position="498"/>
        <end position="507"/>
    </location>
</feature>
<dbReference type="SMART" id="SM00355">
    <property type="entry name" value="ZnF_C2H2"/>
    <property type="match status" value="3"/>
</dbReference>
<feature type="compositionally biased region" description="Polar residues" evidence="2">
    <location>
        <begin position="257"/>
        <end position="275"/>
    </location>
</feature>
<feature type="compositionally biased region" description="Basic and acidic residues" evidence="2">
    <location>
        <begin position="508"/>
        <end position="529"/>
    </location>
</feature>
<dbReference type="Gene3D" id="3.30.160.60">
    <property type="entry name" value="Classic Zinc Finger"/>
    <property type="match status" value="1"/>
</dbReference>
<dbReference type="OrthoDB" id="8067562at2759"/>
<feature type="region of interest" description="Disordered" evidence="2">
    <location>
        <begin position="133"/>
        <end position="159"/>
    </location>
</feature>